<dbReference type="InterPro" id="IPR044992">
    <property type="entry name" value="ChyE-like"/>
</dbReference>
<evidence type="ECO:0000259" key="1">
    <source>
        <dbReference type="Pfam" id="PF00117"/>
    </source>
</evidence>
<proteinExistence type="predicted"/>
<sequence>MKIGILATGTNEPPLLEVYGSFADMTETMLLQLRSDLVITVYEVRLGEFPDAVDECDAWVITGSANSTYEPLPWIKSLERLIGVIAELRIPLLGICFGHQIIAQALGGQVAKVEAGWGLGLHHYNVTPAGQMLLGTDSLSLNVIHQDQVVDLPETAEVLAESTFCPNAVLRYGNHILTVQAHPEFRTDYMSALLLAITPAYISEAEAREGLNSLDSEKVAINADRFLIAMAGILLK</sequence>
<comment type="caution">
    <text evidence="2">The sequence shown here is derived from an EMBL/GenBank/DDBJ whole genome shotgun (WGS) entry which is preliminary data.</text>
</comment>
<dbReference type="EMBL" id="RQXV01000001">
    <property type="protein sequence ID" value="RRD01252.1"/>
    <property type="molecule type" value="Genomic_DNA"/>
</dbReference>
<accession>A0A3P1SVL3</accession>
<dbReference type="PANTHER" id="PTHR42695">
    <property type="entry name" value="GLUTAMINE AMIDOTRANSFERASE YLR126C-RELATED"/>
    <property type="match status" value="1"/>
</dbReference>
<reference evidence="2 3" key="1">
    <citation type="submission" date="2018-11" db="EMBL/GenBank/DDBJ databases">
        <title>The draft genome sequence of Amphritea balenae JAMM 1525T.</title>
        <authorList>
            <person name="Fang Z."/>
            <person name="Zhang Y."/>
            <person name="Han X."/>
        </authorList>
    </citation>
    <scope>NUCLEOTIDE SEQUENCE [LARGE SCALE GENOMIC DNA]</scope>
    <source>
        <strain evidence="2 3">JAMM 1525</strain>
    </source>
</reference>
<evidence type="ECO:0000313" key="2">
    <source>
        <dbReference type="EMBL" id="RRD01252.1"/>
    </source>
</evidence>
<dbReference type="RefSeq" id="WP_124924324.1">
    <property type="nucleotide sequence ID" value="NZ_BMOH01000001.1"/>
</dbReference>
<keyword evidence="2" id="KW-0315">Glutamine amidotransferase</keyword>
<dbReference type="InterPro" id="IPR017926">
    <property type="entry name" value="GATASE"/>
</dbReference>
<gene>
    <name evidence="2" type="ORF">EHS89_01430</name>
</gene>
<evidence type="ECO:0000313" key="3">
    <source>
        <dbReference type="Proteomes" id="UP000267535"/>
    </source>
</evidence>
<dbReference type="Pfam" id="PF00117">
    <property type="entry name" value="GATase"/>
    <property type="match status" value="1"/>
</dbReference>
<dbReference type="GO" id="GO:0016740">
    <property type="term" value="F:transferase activity"/>
    <property type="evidence" value="ECO:0007669"/>
    <property type="project" value="UniProtKB-KW"/>
</dbReference>
<dbReference type="OrthoDB" id="9813383at2"/>
<dbReference type="PROSITE" id="PS51273">
    <property type="entry name" value="GATASE_TYPE_1"/>
    <property type="match status" value="1"/>
</dbReference>
<dbReference type="CDD" id="cd01741">
    <property type="entry name" value="GATase1_1"/>
    <property type="match status" value="1"/>
</dbReference>
<dbReference type="Proteomes" id="UP000267535">
    <property type="component" value="Unassembled WGS sequence"/>
</dbReference>
<keyword evidence="2" id="KW-0808">Transferase</keyword>
<dbReference type="GO" id="GO:0005829">
    <property type="term" value="C:cytosol"/>
    <property type="evidence" value="ECO:0007669"/>
    <property type="project" value="TreeGrafter"/>
</dbReference>
<dbReference type="SUPFAM" id="SSF52317">
    <property type="entry name" value="Class I glutamine amidotransferase-like"/>
    <property type="match status" value="1"/>
</dbReference>
<name>A0A3P1SVL3_9GAMM</name>
<dbReference type="PANTHER" id="PTHR42695:SF5">
    <property type="entry name" value="GLUTAMINE AMIDOTRANSFERASE YLR126C-RELATED"/>
    <property type="match status" value="1"/>
</dbReference>
<protein>
    <submittedName>
        <fullName evidence="2">Type 1 glutamine amidotransferase</fullName>
    </submittedName>
</protein>
<keyword evidence="3" id="KW-1185">Reference proteome</keyword>
<organism evidence="2 3">
    <name type="scientific">Amphritea balenae</name>
    <dbReference type="NCBI Taxonomy" id="452629"/>
    <lineage>
        <taxon>Bacteria</taxon>
        <taxon>Pseudomonadati</taxon>
        <taxon>Pseudomonadota</taxon>
        <taxon>Gammaproteobacteria</taxon>
        <taxon>Oceanospirillales</taxon>
        <taxon>Oceanospirillaceae</taxon>
        <taxon>Amphritea</taxon>
    </lineage>
</organism>
<dbReference type="InterPro" id="IPR029062">
    <property type="entry name" value="Class_I_gatase-like"/>
</dbReference>
<dbReference type="Gene3D" id="3.40.50.880">
    <property type="match status" value="1"/>
</dbReference>
<feature type="domain" description="Glutamine amidotransferase" evidence="1">
    <location>
        <begin position="16"/>
        <end position="187"/>
    </location>
</feature>
<dbReference type="AlphaFoldDB" id="A0A3P1SVL3"/>